<dbReference type="AlphaFoldDB" id="A0A218ZH24"/>
<protein>
    <recommendedName>
        <fullName evidence="2">BRCT domain-containing protein</fullName>
    </recommendedName>
</protein>
<dbReference type="Pfam" id="PF00533">
    <property type="entry name" value="BRCT"/>
    <property type="match status" value="1"/>
</dbReference>
<dbReference type="Gene3D" id="3.40.50.10190">
    <property type="entry name" value="BRCT domain"/>
    <property type="match status" value="1"/>
</dbReference>
<feature type="compositionally biased region" description="Basic residues" evidence="1">
    <location>
        <begin position="11"/>
        <end position="27"/>
    </location>
</feature>
<feature type="domain" description="BRCT" evidence="2">
    <location>
        <begin position="41"/>
        <end position="141"/>
    </location>
</feature>
<feature type="region of interest" description="Disordered" evidence="1">
    <location>
        <begin position="1"/>
        <end position="33"/>
    </location>
</feature>
<keyword evidence="4" id="KW-1185">Reference proteome</keyword>
<evidence type="ECO:0000259" key="2">
    <source>
        <dbReference type="PROSITE" id="PS50172"/>
    </source>
</evidence>
<evidence type="ECO:0000313" key="3">
    <source>
        <dbReference type="EMBL" id="OWP07381.1"/>
    </source>
</evidence>
<dbReference type="STRING" id="503106.A0A218ZH24"/>
<dbReference type="PROSITE" id="PS50172">
    <property type="entry name" value="BRCT"/>
    <property type="match status" value="1"/>
</dbReference>
<gene>
    <name evidence="3" type="ORF">B2J93_6160</name>
</gene>
<evidence type="ECO:0000256" key="1">
    <source>
        <dbReference type="SAM" id="MobiDB-lite"/>
    </source>
</evidence>
<dbReference type="EMBL" id="MZNU01000006">
    <property type="protein sequence ID" value="OWP07381.1"/>
    <property type="molecule type" value="Genomic_DNA"/>
</dbReference>
<evidence type="ECO:0000313" key="4">
    <source>
        <dbReference type="Proteomes" id="UP000242519"/>
    </source>
</evidence>
<dbReference type="InterPro" id="IPR036420">
    <property type="entry name" value="BRCT_dom_sf"/>
</dbReference>
<organism evidence="3 4">
    <name type="scientific">Diplocarpon coronariae</name>
    <dbReference type="NCBI Taxonomy" id="2795749"/>
    <lineage>
        <taxon>Eukaryota</taxon>
        <taxon>Fungi</taxon>
        <taxon>Dikarya</taxon>
        <taxon>Ascomycota</taxon>
        <taxon>Pezizomycotina</taxon>
        <taxon>Leotiomycetes</taxon>
        <taxon>Helotiales</taxon>
        <taxon>Drepanopezizaceae</taxon>
        <taxon>Diplocarpon</taxon>
    </lineage>
</organism>
<proteinExistence type="predicted"/>
<name>A0A218ZH24_9HELO</name>
<reference evidence="3 4" key="1">
    <citation type="submission" date="2017-04" db="EMBL/GenBank/DDBJ databases">
        <title>Draft genome sequence of Marssonina coronaria NL1: causal agent of apple blotch.</title>
        <authorList>
            <person name="Cheng Q."/>
        </authorList>
    </citation>
    <scope>NUCLEOTIDE SEQUENCE [LARGE SCALE GENOMIC DNA]</scope>
    <source>
        <strain evidence="3 4">NL1</strain>
    </source>
</reference>
<feature type="compositionally biased region" description="Basic and acidic residues" evidence="1">
    <location>
        <begin position="409"/>
        <end position="424"/>
    </location>
</feature>
<dbReference type="SUPFAM" id="SSF52113">
    <property type="entry name" value="BRCT domain"/>
    <property type="match status" value="1"/>
</dbReference>
<dbReference type="OrthoDB" id="342264at2759"/>
<comment type="caution">
    <text evidence="3">The sequence shown here is derived from an EMBL/GenBank/DDBJ whole genome shotgun (WGS) entry which is preliminary data.</text>
</comment>
<dbReference type="Proteomes" id="UP000242519">
    <property type="component" value="Unassembled WGS sequence"/>
</dbReference>
<feature type="region of interest" description="Disordered" evidence="1">
    <location>
        <begin position="315"/>
        <end position="433"/>
    </location>
</feature>
<dbReference type="InParanoid" id="A0A218ZH24"/>
<feature type="compositionally biased region" description="Low complexity" evidence="1">
    <location>
        <begin position="387"/>
        <end position="405"/>
    </location>
</feature>
<feature type="compositionally biased region" description="Basic and acidic residues" evidence="1">
    <location>
        <begin position="335"/>
        <end position="345"/>
    </location>
</feature>
<accession>A0A218ZH24</accession>
<sequence length="433" mass="49055">MPSRLPPSTKKPNRHGIRPHVPPKKLPTKPMPVQNFKKERPQKQIFKGLTMSLAGSFVGINGELSPEKIEKWITLHGARFEKEVSSHTTHLICSIEEYKKATKQVRQAWQLGTNRCVIVVFDWLEDCLQSKKKICLRTKSYSVDRTIIQLKKQEAMDKQDFKRKFDDGVKGIDIEQVELYHIYYDIDAFEYKVILSRIRLDGTTMIEKYTLFLFESNNKFPPLYMFGAKLSRSHRPLSYYRQDCHPMDFITAFTCFKKFFKEKSAVEWDMRLERLKSSLDAPGHGEKLFFKYSPPIRGRPVGLLPLGYVRPEDRMPTLGMSGNGLGLGSNSSGGRVEDARPREDVGYDTNSEVDEDESSSSRSGSGSGSSERRSPRQHANSKADLGESISIISSSSDPSVSPEISAEPESEKEQRTEKLGERGVRGGSAESEA</sequence>
<dbReference type="InterPro" id="IPR001357">
    <property type="entry name" value="BRCT_dom"/>
</dbReference>